<dbReference type="SUPFAM" id="SSF52047">
    <property type="entry name" value="RNI-like"/>
    <property type="match status" value="1"/>
</dbReference>
<dbReference type="PANTHER" id="PTHR32212">
    <property type="entry name" value="CYCLIN-LIKE F-BOX"/>
    <property type="match status" value="1"/>
</dbReference>
<proteinExistence type="predicted"/>
<gene>
    <name evidence="2" type="ORF">SASPL_127330</name>
</gene>
<sequence>MQEEEDRISQLPDDILLLILDKIDIYEAVKTSMILWKNVWRSLPGLRFHFRPDTTPRLVHLEDFTIHSSFVSQLLSHRDAAAAVHDFHLLFDGPTPDPQCPCGVDREFLDECVLYAINHGVQSLRLHWPTYRKLRLPAAFLTCETLRELELRDLFCPVKLPGRLSLPNLKTLHLHTLFLGFDDHHHRMDPFSGLPQLEKLTLIRLVCDGLVLIKAPKLSLLQIEDYSLELKEISAPLLTSFTYKSSNAWECPKLNLPILEQVYLDIHASYIENHTNFLSMLHQFGNATTVSLTSNTLQVHFSLSSYTYTNNYCVAYMYLWAV</sequence>
<dbReference type="SUPFAM" id="SSF81383">
    <property type="entry name" value="F-box domain"/>
    <property type="match status" value="1"/>
</dbReference>
<accession>A0A8X8XBW1</accession>
<dbReference type="PANTHER" id="PTHR32212:SF234">
    <property type="entry name" value="F-BOX_LRR-REPEAT PROTEIN 13-LIKE"/>
    <property type="match status" value="1"/>
</dbReference>
<reference evidence="2" key="2">
    <citation type="submission" date="2020-08" db="EMBL/GenBank/DDBJ databases">
        <title>Plant Genome Project.</title>
        <authorList>
            <person name="Zhang R.-G."/>
        </authorList>
    </citation>
    <scope>NUCLEOTIDE SEQUENCE</scope>
    <source>
        <strain evidence="2">Huo1</strain>
        <tissue evidence="2">Leaf</tissue>
    </source>
</reference>
<evidence type="ECO:0000313" key="2">
    <source>
        <dbReference type="EMBL" id="KAG6409293.1"/>
    </source>
</evidence>
<evidence type="ECO:0000313" key="3">
    <source>
        <dbReference type="Proteomes" id="UP000298416"/>
    </source>
</evidence>
<dbReference type="AlphaFoldDB" id="A0A8X8XBW1"/>
<dbReference type="Proteomes" id="UP000298416">
    <property type="component" value="Unassembled WGS sequence"/>
</dbReference>
<organism evidence="2">
    <name type="scientific">Salvia splendens</name>
    <name type="common">Scarlet sage</name>
    <dbReference type="NCBI Taxonomy" id="180675"/>
    <lineage>
        <taxon>Eukaryota</taxon>
        <taxon>Viridiplantae</taxon>
        <taxon>Streptophyta</taxon>
        <taxon>Embryophyta</taxon>
        <taxon>Tracheophyta</taxon>
        <taxon>Spermatophyta</taxon>
        <taxon>Magnoliopsida</taxon>
        <taxon>eudicotyledons</taxon>
        <taxon>Gunneridae</taxon>
        <taxon>Pentapetalae</taxon>
        <taxon>asterids</taxon>
        <taxon>lamiids</taxon>
        <taxon>Lamiales</taxon>
        <taxon>Lamiaceae</taxon>
        <taxon>Nepetoideae</taxon>
        <taxon>Mentheae</taxon>
        <taxon>Salviinae</taxon>
        <taxon>Salvia</taxon>
        <taxon>Salvia subgen. Calosphace</taxon>
        <taxon>core Calosphace</taxon>
    </lineage>
</organism>
<dbReference type="InterPro" id="IPR055411">
    <property type="entry name" value="LRR_FXL15/At3g58940/PEG3-like"/>
</dbReference>
<protein>
    <recommendedName>
        <fullName evidence="1">F-box/LRR-repeat protein 15/At3g58940/PEG3-like LRR domain-containing protein</fullName>
    </recommendedName>
</protein>
<dbReference type="EMBL" id="PNBA02000010">
    <property type="protein sequence ID" value="KAG6409293.1"/>
    <property type="molecule type" value="Genomic_DNA"/>
</dbReference>
<dbReference type="InterPro" id="IPR036047">
    <property type="entry name" value="F-box-like_dom_sf"/>
</dbReference>
<comment type="caution">
    <text evidence="2">The sequence shown here is derived from an EMBL/GenBank/DDBJ whole genome shotgun (WGS) entry which is preliminary data.</text>
</comment>
<name>A0A8X8XBW1_SALSN</name>
<feature type="domain" description="F-box/LRR-repeat protein 15/At3g58940/PEG3-like LRR" evidence="1">
    <location>
        <begin position="117"/>
        <end position="243"/>
    </location>
</feature>
<evidence type="ECO:0000259" key="1">
    <source>
        <dbReference type="Pfam" id="PF24758"/>
    </source>
</evidence>
<reference evidence="2" key="1">
    <citation type="submission" date="2018-01" db="EMBL/GenBank/DDBJ databases">
        <authorList>
            <person name="Mao J.F."/>
        </authorList>
    </citation>
    <scope>NUCLEOTIDE SEQUENCE</scope>
    <source>
        <strain evidence="2">Huo1</strain>
        <tissue evidence="2">Leaf</tissue>
    </source>
</reference>
<keyword evidence="3" id="KW-1185">Reference proteome</keyword>
<dbReference type="Pfam" id="PF24758">
    <property type="entry name" value="LRR_At5g56370"/>
    <property type="match status" value="1"/>
</dbReference>